<sequence length="381" mass="41424">MLRGVNIGGWLVLEKWMLSSLFAGTNATDEYSFDSTAGAKAKLQAHWDTWFNETDVATIASWGINALRIPIGYWAYDNSSSPYISGADAYMEKAIGWARKYGMKVLVDCHGSPGSQNGFDNSGREGDVSWQTSSNLEKSIDVLKIMAAKYGALEYADVVFGLELVNEPISWSPNNFTLSKQWAQQAYTAVKAQATNPDLMVIMHDGFMGPSSWAKTAGLVNGNATNANAKFAVDIHLYQNQVAADSLLNQAQHITKACNWTQSELLPTSASLPVYVGEFSAATNICVNPDGTTLAGSTCTVSGCQCANTVAIANWNQPLINATRQFLEAQLDAFEHSSRGWFMWSYKGSGAWGMTNAIQYGLLGAKVTDRLFPNQCNFTTS</sequence>
<feature type="chain" id="PRO_5043978915" description="glucan 1,3-beta-glucosidase" evidence="11">
    <location>
        <begin position="28"/>
        <end position="381"/>
    </location>
</feature>
<comment type="caution">
    <text evidence="13">The sequence shown here is derived from an EMBL/GenBank/DDBJ whole genome shotgun (WGS) entry which is preliminary data.</text>
</comment>
<feature type="domain" description="Glycoside hydrolase family 5" evidence="12">
    <location>
        <begin position="45"/>
        <end position="283"/>
    </location>
</feature>
<reference evidence="13 14" key="1">
    <citation type="submission" date="2021-11" db="EMBL/GenBank/DDBJ databases">
        <title>Black yeast isolated from Biological Soil Crust.</title>
        <authorList>
            <person name="Kurbessoian T."/>
        </authorList>
    </citation>
    <scope>NUCLEOTIDE SEQUENCE [LARGE SCALE GENOMIC DNA]</scope>
    <source>
        <strain evidence="13 14">CCFEE 5522</strain>
    </source>
</reference>
<accession>A0AAV9JYA2</accession>
<dbReference type="Proteomes" id="UP001324427">
    <property type="component" value="Unassembled WGS sequence"/>
</dbReference>
<proteinExistence type="inferred from homology"/>
<evidence type="ECO:0000256" key="6">
    <source>
        <dbReference type="ARBA" id="ARBA00023295"/>
    </source>
</evidence>
<keyword evidence="4 11" id="KW-0732">Signal</keyword>
<evidence type="ECO:0000256" key="5">
    <source>
        <dbReference type="ARBA" id="ARBA00022801"/>
    </source>
</evidence>
<dbReference type="AlphaFoldDB" id="A0AAV9JYA2"/>
<evidence type="ECO:0000256" key="8">
    <source>
        <dbReference type="ARBA" id="ARBA00036824"/>
    </source>
</evidence>
<keyword evidence="3" id="KW-0964">Secreted</keyword>
<evidence type="ECO:0000256" key="4">
    <source>
        <dbReference type="ARBA" id="ARBA00022729"/>
    </source>
</evidence>
<dbReference type="InterPro" id="IPR017853">
    <property type="entry name" value="GH"/>
</dbReference>
<dbReference type="GO" id="GO:0009986">
    <property type="term" value="C:cell surface"/>
    <property type="evidence" value="ECO:0007669"/>
    <property type="project" value="TreeGrafter"/>
</dbReference>
<evidence type="ECO:0000259" key="12">
    <source>
        <dbReference type="Pfam" id="PF00150"/>
    </source>
</evidence>
<comment type="catalytic activity">
    <reaction evidence="8">
        <text>Successive hydrolysis of beta-D-glucose units from the non-reducing ends of (1-&gt;3)-beta-D-glucans, releasing alpha-glucose.</text>
        <dbReference type="EC" id="3.2.1.58"/>
    </reaction>
</comment>
<name>A0AAV9JYA2_9PEZI</name>
<dbReference type="InterPro" id="IPR001547">
    <property type="entry name" value="Glyco_hydro_5"/>
</dbReference>
<evidence type="ECO:0000256" key="11">
    <source>
        <dbReference type="SAM" id="SignalP"/>
    </source>
</evidence>
<dbReference type="PANTHER" id="PTHR31297:SF1">
    <property type="entry name" value="GLUCAN 1,3-BETA-GLUCOSIDASE I_II-RELATED"/>
    <property type="match status" value="1"/>
</dbReference>
<protein>
    <recommendedName>
        <fullName evidence="9">glucan 1,3-beta-glucosidase</fullName>
        <ecNumber evidence="9">3.2.1.58</ecNumber>
    </recommendedName>
</protein>
<dbReference type="GO" id="GO:0004338">
    <property type="term" value="F:glucan exo-1,3-beta-glucosidase activity"/>
    <property type="evidence" value="ECO:0007669"/>
    <property type="project" value="UniProtKB-EC"/>
</dbReference>
<keyword evidence="7" id="KW-0961">Cell wall biogenesis/degradation</keyword>
<evidence type="ECO:0000256" key="7">
    <source>
        <dbReference type="ARBA" id="ARBA00023316"/>
    </source>
</evidence>
<dbReference type="Gene3D" id="3.20.20.80">
    <property type="entry name" value="Glycosidases"/>
    <property type="match status" value="1"/>
</dbReference>
<keyword evidence="5 10" id="KW-0378">Hydrolase</keyword>
<comment type="subcellular location">
    <subcellularLocation>
        <location evidence="1">Secreted</location>
    </subcellularLocation>
</comment>
<gene>
    <name evidence="13" type="ORF">LTR36_000159</name>
</gene>
<dbReference type="EMBL" id="JAVFHQ010000001">
    <property type="protein sequence ID" value="KAK4550580.1"/>
    <property type="molecule type" value="Genomic_DNA"/>
</dbReference>
<dbReference type="EC" id="3.2.1.58" evidence="9"/>
<dbReference type="GO" id="GO:0009251">
    <property type="term" value="P:glucan catabolic process"/>
    <property type="evidence" value="ECO:0007669"/>
    <property type="project" value="TreeGrafter"/>
</dbReference>
<evidence type="ECO:0000313" key="14">
    <source>
        <dbReference type="Proteomes" id="UP001324427"/>
    </source>
</evidence>
<evidence type="ECO:0000256" key="2">
    <source>
        <dbReference type="ARBA" id="ARBA00005641"/>
    </source>
</evidence>
<evidence type="ECO:0000256" key="9">
    <source>
        <dbReference type="ARBA" id="ARBA00038929"/>
    </source>
</evidence>
<dbReference type="Pfam" id="PF00150">
    <property type="entry name" value="Cellulase"/>
    <property type="match status" value="1"/>
</dbReference>
<feature type="signal peptide" evidence="11">
    <location>
        <begin position="1"/>
        <end position="27"/>
    </location>
</feature>
<dbReference type="PANTHER" id="PTHR31297">
    <property type="entry name" value="GLUCAN ENDO-1,6-BETA-GLUCOSIDASE B"/>
    <property type="match status" value="1"/>
</dbReference>
<dbReference type="SUPFAM" id="SSF51445">
    <property type="entry name" value="(Trans)glycosidases"/>
    <property type="match status" value="1"/>
</dbReference>
<keyword evidence="6 10" id="KW-0326">Glycosidase</keyword>
<evidence type="ECO:0000313" key="13">
    <source>
        <dbReference type="EMBL" id="KAK4550580.1"/>
    </source>
</evidence>
<dbReference type="GO" id="GO:0005576">
    <property type="term" value="C:extracellular region"/>
    <property type="evidence" value="ECO:0007669"/>
    <property type="project" value="UniProtKB-SubCell"/>
</dbReference>
<dbReference type="InterPro" id="IPR050386">
    <property type="entry name" value="Glycosyl_hydrolase_5"/>
</dbReference>
<evidence type="ECO:0000256" key="3">
    <source>
        <dbReference type="ARBA" id="ARBA00022525"/>
    </source>
</evidence>
<evidence type="ECO:0000256" key="10">
    <source>
        <dbReference type="RuleBase" id="RU361153"/>
    </source>
</evidence>
<evidence type="ECO:0000256" key="1">
    <source>
        <dbReference type="ARBA" id="ARBA00004613"/>
    </source>
</evidence>
<comment type="similarity">
    <text evidence="2 10">Belongs to the glycosyl hydrolase 5 (cellulase A) family.</text>
</comment>
<organism evidence="13 14">
    <name type="scientific">Oleoguttula mirabilis</name>
    <dbReference type="NCBI Taxonomy" id="1507867"/>
    <lineage>
        <taxon>Eukaryota</taxon>
        <taxon>Fungi</taxon>
        <taxon>Dikarya</taxon>
        <taxon>Ascomycota</taxon>
        <taxon>Pezizomycotina</taxon>
        <taxon>Dothideomycetes</taxon>
        <taxon>Dothideomycetidae</taxon>
        <taxon>Mycosphaerellales</taxon>
        <taxon>Teratosphaeriaceae</taxon>
        <taxon>Oleoguttula</taxon>
    </lineage>
</organism>
<keyword evidence="14" id="KW-1185">Reference proteome</keyword>
<dbReference type="GO" id="GO:0071555">
    <property type="term" value="P:cell wall organization"/>
    <property type="evidence" value="ECO:0007669"/>
    <property type="project" value="UniProtKB-KW"/>
</dbReference>